<evidence type="ECO:0000256" key="1">
    <source>
        <dbReference type="SAM" id="Coils"/>
    </source>
</evidence>
<dbReference type="Proteomes" id="UP001201217">
    <property type="component" value="Unassembled WGS sequence"/>
</dbReference>
<reference evidence="2 3" key="1">
    <citation type="submission" date="2022-01" db="EMBL/GenBank/DDBJ databases">
        <title>Maritalea mediterranea sp. nov., isolated from marine plastic residues from the Malva-rosa beach (Valencia, Spain).</title>
        <authorList>
            <person name="Vidal-Verdu A."/>
            <person name="Molina-Menor E."/>
            <person name="Pascual J."/>
            <person name="Pereto J."/>
            <person name="Porcar M."/>
        </authorList>
    </citation>
    <scope>NUCLEOTIDE SEQUENCE [LARGE SCALE GENOMIC DNA]</scope>
    <source>
        <strain evidence="2 3">P4.10X</strain>
    </source>
</reference>
<keyword evidence="3" id="KW-1185">Reference proteome</keyword>
<proteinExistence type="predicted"/>
<dbReference type="EMBL" id="JAKGTI010000001">
    <property type="protein sequence ID" value="MCF4098197.1"/>
    <property type="molecule type" value="Genomic_DNA"/>
</dbReference>
<keyword evidence="1" id="KW-0175">Coiled coil</keyword>
<accession>A0ABS9E7M9</accession>
<dbReference type="RefSeq" id="WP_236113729.1">
    <property type="nucleotide sequence ID" value="NZ_JAKGTI010000001.1"/>
</dbReference>
<feature type="coiled-coil region" evidence="1">
    <location>
        <begin position="20"/>
        <end position="71"/>
    </location>
</feature>
<evidence type="ECO:0000313" key="3">
    <source>
        <dbReference type="Proteomes" id="UP001201217"/>
    </source>
</evidence>
<gene>
    <name evidence="2" type="ORF">L1I42_06790</name>
</gene>
<evidence type="ECO:0000313" key="2">
    <source>
        <dbReference type="EMBL" id="MCF4098197.1"/>
    </source>
</evidence>
<protein>
    <submittedName>
        <fullName evidence="2">Uncharacterized protein</fullName>
    </submittedName>
</protein>
<comment type="caution">
    <text evidence="2">The sequence shown here is derived from an EMBL/GenBank/DDBJ whole genome shotgun (WGS) entry which is preliminary data.</text>
</comment>
<organism evidence="2 3">
    <name type="scientific">Maritalea mediterranea</name>
    <dbReference type="NCBI Taxonomy" id="2909667"/>
    <lineage>
        <taxon>Bacteria</taxon>
        <taxon>Pseudomonadati</taxon>
        <taxon>Pseudomonadota</taxon>
        <taxon>Alphaproteobacteria</taxon>
        <taxon>Hyphomicrobiales</taxon>
        <taxon>Devosiaceae</taxon>
        <taxon>Maritalea</taxon>
    </lineage>
</organism>
<sequence length="114" mass="13396">MKSSSPKKIKKEQQKRRDRAHNLAIQIVNAEREKEFLKRRKNASKDDLKQIKCLQKKMWDAEKELRSLNQDVGQIVADARCYLKEVDEIDAQSKSLRRGGVGVYRLGQKLRSWK</sequence>
<name>A0ABS9E7M9_9HYPH</name>